<name>A0A9P7QRS6_9PEZI</name>
<gene>
    <name evidence="1" type="ORF">JMJ77_012328</name>
</gene>
<dbReference type="EMBL" id="JAESDN010000014">
    <property type="protein sequence ID" value="KAG7041810.1"/>
    <property type="molecule type" value="Genomic_DNA"/>
</dbReference>
<organism evidence="1 2">
    <name type="scientific">Colletotrichum scovillei</name>
    <dbReference type="NCBI Taxonomy" id="1209932"/>
    <lineage>
        <taxon>Eukaryota</taxon>
        <taxon>Fungi</taxon>
        <taxon>Dikarya</taxon>
        <taxon>Ascomycota</taxon>
        <taxon>Pezizomycotina</taxon>
        <taxon>Sordariomycetes</taxon>
        <taxon>Hypocreomycetidae</taxon>
        <taxon>Glomerellales</taxon>
        <taxon>Glomerellaceae</taxon>
        <taxon>Colletotrichum</taxon>
        <taxon>Colletotrichum acutatum species complex</taxon>
    </lineage>
</organism>
<protein>
    <submittedName>
        <fullName evidence="1">Uncharacterized protein</fullName>
    </submittedName>
</protein>
<evidence type="ECO:0000313" key="2">
    <source>
        <dbReference type="Proteomes" id="UP000699042"/>
    </source>
</evidence>
<comment type="caution">
    <text evidence="1">The sequence shown here is derived from an EMBL/GenBank/DDBJ whole genome shotgun (WGS) entry which is preliminary data.</text>
</comment>
<evidence type="ECO:0000313" key="1">
    <source>
        <dbReference type="EMBL" id="KAG7041810.1"/>
    </source>
</evidence>
<reference evidence="1" key="1">
    <citation type="submission" date="2021-05" db="EMBL/GenBank/DDBJ databases">
        <title>Comparative genomics of three Colletotrichum scovillei strains and genetic complementation revealed genes involved fungal growth and virulence on chili pepper.</title>
        <authorList>
            <person name="Hsieh D.-K."/>
            <person name="Chuang S.-C."/>
            <person name="Chen C.-Y."/>
            <person name="Chao Y.-T."/>
            <person name="Lu M.-Y.J."/>
            <person name="Lee M.-H."/>
            <person name="Shih M.-C."/>
        </authorList>
    </citation>
    <scope>NUCLEOTIDE SEQUENCE</scope>
    <source>
        <strain evidence="1">Coll-153</strain>
    </source>
</reference>
<dbReference type="Proteomes" id="UP000699042">
    <property type="component" value="Unassembled WGS sequence"/>
</dbReference>
<accession>A0A9P7QRS6</accession>
<sequence length="86" mass="9652">MSTCRRPRQRASKIGLSPPNITRLGKAYGVAYHSDQGLGERQPAHPRNGRKGASSIIAWGTYRNPRLLWLLISRLKDRNVDAEESP</sequence>
<keyword evidence="2" id="KW-1185">Reference proteome</keyword>
<proteinExistence type="predicted"/>
<dbReference type="AlphaFoldDB" id="A0A9P7QRS6"/>